<reference evidence="1" key="1">
    <citation type="submission" date="2020-05" db="EMBL/GenBank/DDBJ databases">
        <authorList>
            <person name="Chiriac C."/>
            <person name="Salcher M."/>
            <person name="Ghai R."/>
            <person name="Kavagutti S V."/>
        </authorList>
    </citation>
    <scope>NUCLEOTIDE SEQUENCE</scope>
</reference>
<evidence type="ECO:0000313" key="1">
    <source>
        <dbReference type="EMBL" id="CAB4217116.1"/>
    </source>
</evidence>
<organism evidence="1">
    <name type="scientific">uncultured Caudovirales phage</name>
    <dbReference type="NCBI Taxonomy" id="2100421"/>
    <lineage>
        <taxon>Viruses</taxon>
        <taxon>Duplodnaviria</taxon>
        <taxon>Heunggongvirae</taxon>
        <taxon>Uroviricota</taxon>
        <taxon>Caudoviricetes</taxon>
        <taxon>Peduoviridae</taxon>
        <taxon>Maltschvirus</taxon>
        <taxon>Maltschvirus maltsch</taxon>
    </lineage>
</organism>
<gene>
    <name evidence="1" type="ORF">UFOVP1502_11</name>
</gene>
<name>A0A6J5SPS4_9CAUD</name>
<sequence length="68" mass="7956">MGELRLIKPDGTDITIHRDDSVTLVRHKRRMEQCDICLKLALESEGTAYRDDRQETITWLCHRCVVKS</sequence>
<protein>
    <submittedName>
        <fullName evidence="1">Uncharacterized protein</fullName>
    </submittedName>
</protein>
<dbReference type="EMBL" id="LR797441">
    <property type="protein sequence ID" value="CAB4217116.1"/>
    <property type="molecule type" value="Genomic_DNA"/>
</dbReference>
<accession>A0A6J5SPS4</accession>
<proteinExistence type="predicted"/>